<dbReference type="NCBIfam" id="TIGR00305">
    <property type="entry name" value="putative toxin-antitoxin system toxin component, PIN family"/>
    <property type="match status" value="1"/>
</dbReference>
<dbReference type="PANTHER" id="PTHR34610">
    <property type="entry name" value="SSL7007 PROTEIN"/>
    <property type="match status" value="1"/>
</dbReference>
<reference evidence="2" key="1">
    <citation type="submission" date="2018-01" db="EMBL/GenBank/DDBJ databases">
        <authorList>
            <person name="Regsiter A."/>
            <person name="William W."/>
        </authorList>
    </citation>
    <scope>NUCLEOTIDE SEQUENCE</scope>
    <source>
        <strain evidence="2">TRIP AH-1</strain>
    </source>
</reference>
<proteinExistence type="predicted"/>
<protein>
    <submittedName>
        <fullName evidence="2">Nucleic acid-binding protein contains PIN domain-like protein</fullName>
    </submittedName>
</protein>
<dbReference type="AlphaFoldDB" id="A0A445MQU8"/>
<dbReference type="PANTHER" id="PTHR34610:SF3">
    <property type="entry name" value="SSL7007 PROTEIN"/>
    <property type="match status" value="1"/>
</dbReference>
<dbReference type="Pfam" id="PF13470">
    <property type="entry name" value="PIN_3"/>
    <property type="match status" value="1"/>
</dbReference>
<dbReference type="InterPro" id="IPR029060">
    <property type="entry name" value="PIN-like_dom_sf"/>
</dbReference>
<evidence type="ECO:0000313" key="2">
    <source>
        <dbReference type="EMBL" id="SPD71792.1"/>
    </source>
</evidence>
<gene>
    <name evidence="2" type="ORF">PITCH_A1040006</name>
</gene>
<sequence length="134" mass="15317">MKIVLDTNVLISGMLNPNGPSGRIVDFMRTGVLQLVVDDRILSEYADVLRREYFLKYFDESDREDVIDYLFRNTSYASSRVVVHNIPDDGDAPFLEMALTEDVPLVTGNLKHFPKHIRKGCTVLSPGQFVEKYF</sequence>
<dbReference type="InterPro" id="IPR002716">
    <property type="entry name" value="PIN_dom"/>
</dbReference>
<accession>A0A445MQU8</accession>
<dbReference type="InterPro" id="IPR002850">
    <property type="entry name" value="PIN_toxin-like"/>
</dbReference>
<name>A0A445MQU8_9BACT</name>
<feature type="domain" description="PIN" evidence="1">
    <location>
        <begin position="2"/>
        <end position="110"/>
    </location>
</feature>
<organism evidence="2">
    <name type="scientific">uncultured Desulfobacterium sp</name>
    <dbReference type="NCBI Taxonomy" id="201089"/>
    <lineage>
        <taxon>Bacteria</taxon>
        <taxon>Pseudomonadati</taxon>
        <taxon>Thermodesulfobacteriota</taxon>
        <taxon>Desulfobacteria</taxon>
        <taxon>Desulfobacterales</taxon>
        <taxon>Desulfobacteriaceae</taxon>
        <taxon>Desulfobacterium</taxon>
        <taxon>environmental samples</taxon>
    </lineage>
</organism>
<dbReference type="SUPFAM" id="SSF88723">
    <property type="entry name" value="PIN domain-like"/>
    <property type="match status" value="1"/>
</dbReference>
<dbReference type="EMBL" id="OJIN01000007">
    <property type="protein sequence ID" value="SPD71792.1"/>
    <property type="molecule type" value="Genomic_DNA"/>
</dbReference>
<evidence type="ECO:0000259" key="1">
    <source>
        <dbReference type="Pfam" id="PF13470"/>
    </source>
</evidence>